<dbReference type="PANTHER" id="PTHR42928:SF5">
    <property type="entry name" value="BLR1237 PROTEIN"/>
    <property type="match status" value="1"/>
</dbReference>
<reference evidence="3 4" key="1">
    <citation type="journal article" date="2022" name="Int. J. Syst. Evol. Microbiol.">
        <title>Characterization of Alcaligenes aquatilis as a novel member of heterotrophic nitrifier-aerobic denitrifier and its performance in treating piggery wastewater.</title>
        <authorList>
            <person name="Cao X."/>
            <person name="Zhao B."/>
            <person name="Wu Y."/>
            <person name="Huang J."/>
            <person name="Wang H."/>
            <person name="Sun X."/>
            <person name="Li S."/>
        </authorList>
    </citation>
    <scope>NUCLEOTIDE SEQUENCE [LARGE SCALE GENOMIC DNA]</scope>
    <source>
        <strain evidence="3 4">AS1</strain>
    </source>
</reference>
<evidence type="ECO:0000256" key="2">
    <source>
        <dbReference type="SAM" id="SignalP"/>
    </source>
</evidence>
<dbReference type="Gene3D" id="3.40.190.150">
    <property type="entry name" value="Bordetella uptake gene, domain 1"/>
    <property type="match status" value="1"/>
</dbReference>
<dbReference type="EMBL" id="CP094619">
    <property type="protein sequence ID" value="UQN37464.1"/>
    <property type="molecule type" value="Genomic_DNA"/>
</dbReference>
<evidence type="ECO:0000313" key="4">
    <source>
        <dbReference type="Proteomes" id="UP000831759"/>
    </source>
</evidence>
<accession>A0ABY4NK96</accession>
<dbReference type="Proteomes" id="UP000831759">
    <property type="component" value="Chromosome"/>
</dbReference>
<protein>
    <submittedName>
        <fullName evidence="3">Tripartite tricarboxylate transporter substrate binding protein</fullName>
    </submittedName>
</protein>
<organism evidence="3 4">
    <name type="scientific">Alcaligenes aquatilis</name>
    <dbReference type="NCBI Taxonomy" id="323284"/>
    <lineage>
        <taxon>Bacteria</taxon>
        <taxon>Pseudomonadati</taxon>
        <taxon>Pseudomonadota</taxon>
        <taxon>Betaproteobacteria</taxon>
        <taxon>Burkholderiales</taxon>
        <taxon>Alcaligenaceae</taxon>
        <taxon>Alcaligenes</taxon>
    </lineage>
</organism>
<evidence type="ECO:0000256" key="1">
    <source>
        <dbReference type="ARBA" id="ARBA00006987"/>
    </source>
</evidence>
<proteinExistence type="inferred from homology"/>
<dbReference type="RefSeq" id="WP_249462151.1">
    <property type="nucleotide sequence ID" value="NZ_CP094619.1"/>
</dbReference>
<dbReference type="PANTHER" id="PTHR42928">
    <property type="entry name" value="TRICARBOXYLATE-BINDING PROTEIN"/>
    <property type="match status" value="1"/>
</dbReference>
<dbReference type="Gene3D" id="3.40.190.10">
    <property type="entry name" value="Periplasmic binding protein-like II"/>
    <property type="match status" value="1"/>
</dbReference>
<gene>
    <name evidence="3" type="ORF">MTR80_07115</name>
</gene>
<dbReference type="PIRSF" id="PIRSF017082">
    <property type="entry name" value="YflP"/>
    <property type="match status" value="1"/>
</dbReference>
<comment type="similarity">
    <text evidence="1">Belongs to the UPF0065 (bug) family.</text>
</comment>
<evidence type="ECO:0000313" key="3">
    <source>
        <dbReference type="EMBL" id="UQN37464.1"/>
    </source>
</evidence>
<dbReference type="CDD" id="cd07012">
    <property type="entry name" value="PBP2_Bug_TTT"/>
    <property type="match status" value="1"/>
</dbReference>
<keyword evidence="4" id="KW-1185">Reference proteome</keyword>
<name>A0ABY4NK96_9BURK</name>
<feature type="chain" id="PRO_5045661131" evidence="2">
    <location>
        <begin position="28"/>
        <end position="338"/>
    </location>
</feature>
<feature type="signal peptide" evidence="2">
    <location>
        <begin position="1"/>
        <end position="27"/>
    </location>
</feature>
<dbReference type="GeneID" id="96868696"/>
<dbReference type="SUPFAM" id="SSF53850">
    <property type="entry name" value="Periplasmic binding protein-like II"/>
    <property type="match status" value="1"/>
</dbReference>
<keyword evidence="2" id="KW-0732">Signal</keyword>
<sequence>MNRRMILNAMGAGMLARLGGAVSSLGAAFITASAHTQQLDDFPSGPVRIVVPVNPGGNADRIARMLAQCLAELWQQTVIVDNVPGAHTSLGVNRVVRAAPTGHTLLSSGDQLAINAALGRKLPYSPTDVRGVTRTIVNSQVLVVRPGLGVSHFDEYVTLLKQRPGEVSAALPIGYGSIYHLAVEMLNQRLGTQTNNIPYAGGAPAVLDILGGHVDAALIDISGTTQNIQKRELIPLAVTSLERSKVLPDVPTFHELGVSDFVIESWQGIFVPRATPDEVVAVLNRGITAVLGSREFAASLEELGFVIAPGSAESLDQIVARDIALFRDVAAVAGIKPE</sequence>
<dbReference type="Pfam" id="PF03401">
    <property type="entry name" value="TctC"/>
    <property type="match status" value="1"/>
</dbReference>
<dbReference type="InterPro" id="IPR005064">
    <property type="entry name" value="BUG"/>
</dbReference>
<dbReference type="InterPro" id="IPR042100">
    <property type="entry name" value="Bug_dom1"/>
</dbReference>